<dbReference type="Pfam" id="PF09534">
    <property type="entry name" value="Trp_oprn_chp"/>
    <property type="match status" value="1"/>
</dbReference>
<dbReference type="RefSeq" id="WP_143980358.1">
    <property type="nucleotide sequence ID" value="NZ_CP041695.1"/>
</dbReference>
<dbReference type="InterPro" id="IPR019051">
    <property type="entry name" value="Trp_biosyn_TM_oprn/chp"/>
</dbReference>
<feature type="transmembrane region" description="Helical" evidence="2">
    <location>
        <begin position="176"/>
        <end position="196"/>
    </location>
</feature>
<proteinExistence type="predicted"/>
<feature type="transmembrane region" description="Helical" evidence="2">
    <location>
        <begin position="146"/>
        <end position="169"/>
    </location>
</feature>
<feature type="transmembrane region" description="Helical" evidence="2">
    <location>
        <begin position="224"/>
        <end position="246"/>
    </location>
</feature>
<name>A0A516NIW7_9NOCA</name>
<keyword evidence="2" id="KW-1133">Transmembrane helix</keyword>
<evidence type="ECO:0000313" key="4">
    <source>
        <dbReference type="Proteomes" id="UP000317039"/>
    </source>
</evidence>
<feature type="compositionally biased region" description="Low complexity" evidence="1">
    <location>
        <begin position="47"/>
        <end position="71"/>
    </location>
</feature>
<dbReference type="Proteomes" id="UP000317039">
    <property type="component" value="Chromosome"/>
</dbReference>
<dbReference type="KEGG" id="nod:FOH10_08930"/>
<organism evidence="3 4">
    <name type="scientific">Nocardia otitidiscaviarum</name>
    <dbReference type="NCBI Taxonomy" id="1823"/>
    <lineage>
        <taxon>Bacteria</taxon>
        <taxon>Bacillati</taxon>
        <taxon>Actinomycetota</taxon>
        <taxon>Actinomycetes</taxon>
        <taxon>Mycobacteriales</taxon>
        <taxon>Nocardiaceae</taxon>
        <taxon>Nocardia</taxon>
    </lineage>
</organism>
<keyword evidence="2" id="KW-0472">Membrane</keyword>
<feature type="transmembrane region" description="Helical" evidence="2">
    <location>
        <begin position="105"/>
        <end position="126"/>
    </location>
</feature>
<dbReference type="EMBL" id="CP041695">
    <property type="protein sequence ID" value="QDP78846.1"/>
    <property type="molecule type" value="Genomic_DNA"/>
</dbReference>
<evidence type="ECO:0000256" key="2">
    <source>
        <dbReference type="SAM" id="Phobius"/>
    </source>
</evidence>
<dbReference type="NCBIfam" id="TIGR02234">
    <property type="entry name" value="trp_oprn_chp"/>
    <property type="match status" value="1"/>
</dbReference>
<sequence>MSDAADPRSREPDTPPEPAAAGAGEPAAPDAGTEATSAPRGATAERAGSATSATSNPSAAQPDSTSVVETVSGSVDPVIRAEIEAGAVADEQGAQSDTPRQRKPIVAVLLLAVAAGALWASSRMTWVSIGVSSELGAPRDIDLDGGTWFGALTPLALALVATIAAVFATRGWPRRIVGVVVALLAAVAAVPEYALLRGEGQLAERAGRLAELRDWEHVVSTQTATAPAVVALVGAVAAFLAGVLLVRMPSDTGRLSGKYDNPAVRRSAAAAEVAQRRAAQTDQRRAAQTDQRRAVQTDQRRAARTDQRGAGETAPRRAESASQPAPGEQLSGRVLWDALDAGDDPTDEAANTSAAHDDPDTGSAGRPTR</sequence>
<dbReference type="InterPro" id="IPR011746">
    <property type="entry name" value="Trp_synth-assoc_CHP"/>
</dbReference>
<keyword evidence="2" id="KW-0812">Transmembrane</keyword>
<reference evidence="3 4" key="1">
    <citation type="submission" date="2019-07" db="EMBL/GenBank/DDBJ databases">
        <title>Complete Genome Sequence and Methylome Analysis of Nocardia otitidis-caviarum NEB252.</title>
        <authorList>
            <person name="Fomenkov A."/>
            <person name="Anton B.P."/>
            <person name="Vincze T."/>
            <person name="Roberts R.J."/>
        </authorList>
    </citation>
    <scope>NUCLEOTIDE SEQUENCE [LARGE SCALE GENOMIC DNA]</scope>
    <source>
        <strain evidence="3 4">NEB252</strain>
    </source>
</reference>
<evidence type="ECO:0000256" key="1">
    <source>
        <dbReference type="SAM" id="MobiDB-lite"/>
    </source>
</evidence>
<feature type="compositionally biased region" description="Low complexity" evidence="1">
    <location>
        <begin position="19"/>
        <end position="36"/>
    </location>
</feature>
<feature type="compositionally biased region" description="Basic and acidic residues" evidence="1">
    <location>
        <begin position="1"/>
        <end position="13"/>
    </location>
</feature>
<protein>
    <submittedName>
        <fullName evidence="3">TIGR02234 family membrane protein</fullName>
    </submittedName>
</protein>
<accession>A0A516NIW7</accession>
<dbReference type="GeneID" id="80332519"/>
<feature type="compositionally biased region" description="Basic and acidic residues" evidence="1">
    <location>
        <begin position="282"/>
        <end position="319"/>
    </location>
</feature>
<feature type="region of interest" description="Disordered" evidence="1">
    <location>
        <begin position="1"/>
        <end position="71"/>
    </location>
</feature>
<evidence type="ECO:0000313" key="3">
    <source>
        <dbReference type="EMBL" id="QDP78846.1"/>
    </source>
</evidence>
<gene>
    <name evidence="3" type="ORF">FOH10_08930</name>
</gene>
<feature type="region of interest" description="Disordered" evidence="1">
    <location>
        <begin position="276"/>
        <end position="369"/>
    </location>
</feature>
<dbReference type="AlphaFoldDB" id="A0A516NIW7"/>